<dbReference type="Proteomes" id="UP000654075">
    <property type="component" value="Unassembled WGS sequence"/>
</dbReference>
<dbReference type="AlphaFoldDB" id="A0A813HJ11"/>
<dbReference type="EMBL" id="CAJNNV010031700">
    <property type="protein sequence ID" value="CAE8637439.1"/>
    <property type="molecule type" value="Genomic_DNA"/>
</dbReference>
<dbReference type="OrthoDB" id="75724at2759"/>
<comment type="caution">
    <text evidence="3">The sequence shown here is derived from an EMBL/GenBank/DDBJ whole genome shotgun (WGS) entry which is preliminary data.</text>
</comment>
<organism evidence="3 4">
    <name type="scientific">Polarella glacialis</name>
    <name type="common">Dinoflagellate</name>
    <dbReference type="NCBI Taxonomy" id="89957"/>
    <lineage>
        <taxon>Eukaryota</taxon>
        <taxon>Sar</taxon>
        <taxon>Alveolata</taxon>
        <taxon>Dinophyceae</taxon>
        <taxon>Suessiales</taxon>
        <taxon>Suessiaceae</taxon>
        <taxon>Polarella</taxon>
    </lineage>
</organism>
<sequence>AWALAVLGGLALLLALEPLVRGAADRRERELLGAEAKKEGGEAGRGVACTRAALRPRPRGLEALAGLQADNGTSFRHDREHRVFRSDNVPIEWEKPGSAAAAAELRRFSRADLARYLAARQGDVDRAFRLAESVAAWRASVRPDLVSFPQIETAISQGVWRYVGWSKCGYPLIACDASKWAPSKYKSVDEYIRYISYMVELLVEFRMGPGISKFIVLFELSGFSAEMVRPIAMQCLLQLSRLVQEVNAERLAAAYFLNCSLAFRFSWHFLAPLMDPRTRRKIHWPNPPDNRAILGQFVDLSVLEERFGGDFVGDYPSFSGRRLRDSALPLSAPPAYNSQMPDPLPSC</sequence>
<dbReference type="Pfam" id="PF00650">
    <property type="entry name" value="CRAL_TRIO"/>
    <property type="match status" value="1"/>
</dbReference>
<gene>
    <name evidence="3" type="ORF">PGLA1383_LOCUS52801</name>
</gene>
<name>A0A813HJ11_POLGL</name>
<evidence type="ECO:0000313" key="4">
    <source>
        <dbReference type="Proteomes" id="UP000654075"/>
    </source>
</evidence>
<dbReference type="GO" id="GO:0008526">
    <property type="term" value="F:phosphatidylinositol transfer activity"/>
    <property type="evidence" value="ECO:0007669"/>
    <property type="project" value="TreeGrafter"/>
</dbReference>
<dbReference type="PANTHER" id="PTHR45824:SF29">
    <property type="entry name" value="GH16843P"/>
    <property type="match status" value="1"/>
</dbReference>
<keyword evidence="1" id="KW-0732">Signal</keyword>
<proteinExistence type="predicted"/>
<dbReference type="SUPFAM" id="SSF52087">
    <property type="entry name" value="CRAL/TRIO domain"/>
    <property type="match status" value="1"/>
</dbReference>
<dbReference type="PROSITE" id="PS50191">
    <property type="entry name" value="CRAL_TRIO"/>
    <property type="match status" value="1"/>
</dbReference>
<feature type="signal peptide" evidence="1">
    <location>
        <begin position="1"/>
        <end position="22"/>
    </location>
</feature>
<feature type="chain" id="PRO_5032313004" description="CRAL-TRIO domain-containing protein" evidence="1">
    <location>
        <begin position="23"/>
        <end position="347"/>
    </location>
</feature>
<dbReference type="InterPro" id="IPR052578">
    <property type="entry name" value="PI_Transfer_CRAL-TRIO"/>
</dbReference>
<dbReference type="InterPro" id="IPR036865">
    <property type="entry name" value="CRAL-TRIO_dom_sf"/>
</dbReference>
<reference evidence="3" key="1">
    <citation type="submission" date="2021-02" db="EMBL/GenBank/DDBJ databases">
        <authorList>
            <person name="Dougan E. K."/>
            <person name="Rhodes N."/>
            <person name="Thang M."/>
            <person name="Chan C."/>
        </authorList>
    </citation>
    <scope>NUCLEOTIDE SEQUENCE</scope>
</reference>
<feature type="non-terminal residue" evidence="3">
    <location>
        <position position="1"/>
    </location>
</feature>
<dbReference type="Gene3D" id="3.40.525.10">
    <property type="entry name" value="CRAL-TRIO lipid binding domain"/>
    <property type="match status" value="1"/>
</dbReference>
<dbReference type="OMA" id="LEMMIFV"/>
<protein>
    <recommendedName>
        <fullName evidence="2">CRAL-TRIO domain-containing protein</fullName>
    </recommendedName>
</protein>
<dbReference type="SMART" id="SM00516">
    <property type="entry name" value="SEC14"/>
    <property type="match status" value="1"/>
</dbReference>
<feature type="domain" description="CRAL-TRIO" evidence="2">
    <location>
        <begin position="162"/>
        <end position="315"/>
    </location>
</feature>
<evidence type="ECO:0000313" key="3">
    <source>
        <dbReference type="EMBL" id="CAE8637439.1"/>
    </source>
</evidence>
<accession>A0A813HJ11</accession>
<dbReference type="InterPro" id="IPR001251">
    <property type="entry name" value="CRAL-TRIO_dom"/>
</dbReference>
<keyword evidence="4" id="KW-1185">Reference proteome</keyword>
<evidence type="ECO:0000259" key="2">
    <source>
        <dbReference type="PROSITE" id="PS50191"/>
    </source>
</evidence>
<dbReference type="PANTHER" id="PTHR45824">
    <property type="entry name" value="GH16843P"/>
    <property type="match status" value="1"/>
</dbReference>
<dbReference type="CDD" id="cd00170">
    <property type="entry name" value="SEC14"/>
    <property type="match status" value="1"/>
</dbReference>
<evidence type="ECO:0000256" key="1">
    <source>
        <dbReference type="SAM" id="SignalP"/>
    </source>
</evidence>